<dbReference type="Pfam" id="PF04994">
    <property type="entry name" value="TfoX_C"/>
    <property type="match status" value="1"/>
</dbReference>
<protein>
    <submittedName>
        <fullName evidence="2">Competence protein TfoX</fullName>
    </submittedName>
</protein>
<organism evidence="2 3">
    <name type="scientific">Roseivivax isoporae LMG 25204</name>
    <dbReference type="NCBI Taxonomy" id="1449351"/>
    <lineage>
        <taxon>Bacteria</taxon>
        <taxon>Pseudomonadati</taxon>
        <taxon>Pseudomonadota</taxon>
        <taxon>Alphaproteobacteria</taxon>
        <taxon>Rhodobacterales</taxon>
        <taxon>Roseobacteraceae</taxon>
        <taxon>Roseivivax</taxon>
    </lineage>
</organism>
<dbReference type="InterPro" id="IPR047525">
    <property type="entry name" value="TfoX-like"/>
</dbReference>
<reference evidence="2 3" key="1">
    <citation type="submission" date="2014-01" db="EMBL/GenBank/DDBJ databases">
        <title>Roseivivax isoporae LMG 25204 Genome Sequencing.</title>
        <authorList>
            <person name="Lai Q."/>
            <person name="Li G."/>
            <person name="Shao Z."/>
        </authorList>
    </citation>
    <scope>NUCLEOTIDE SEQUENCE [LARGE SCALE GENOMIC DNA]</scope>
    <source>
        <strain evidence="2 3">LMG 25204</strain>
    </source>
</reference>
<dbReference type="STRING" id="1449351.RISW2_07800"/>
<evidence type="ECO:0000313" key="2">
    <source>
        <dbReference type="EMBL" id="ETX30803.1"/>
    </source>
</evidence>
<dbReference type="Gene3D" id="1.10.150.20">
    <property type="entry name" value="5' to 3' exonuclease, C-terminal subdomain"/>
    <property type="match status" value="1"/>
</dbReference>
<dbReference type="eggNOG" id="ENOG5032S52">
    <property type="taxonomic scope" value="Bacteria"/>
</dbReference>
<evidence type="ECO:0000259" key="1">
    <source>
        <dbReference type="Pfam" id="PF04994"/>
    </source>
</evidence>
<dbReference type="AlphaFoldDB" id="X7FDG2"/>
<dbReference type="EMBL" id="JAME01000002">
    <property type="protein sequence ID" value="ETX30803.1"/>
    <property type="molecule type" value="Genomic_DNA"/>
</dbReference>
<dbReference type="PANTHER" id="PTHR36121">
    <property type="entry name" value="PROTEIN SXY"/>
    <property type="match status" value="1"/>
</dbReference>
<comment type="caution">
    <text evidence="2">The sequence shown here is derived from an EMBL/GenBank/DDBJ whole genome shotgun (WGS) entry which is preliminary data.</text>
</comment>
<keyword evidence="3" id="KW-1185">Reference proteome</keyword>
<name>X7FDG2_9RHOB</name>
<gene>
    <name evidence="2" type="ORF">RISW2_07800</name>
</gene>
<feature type="domain" description="TfoX C-terminal" evidence="1">
    <location>
        <begin position="8"/>
        <end position="80"/>
    </location>
</feature>
<dbReference type="InterPro" id="IPR007077">
    <property type="entry name" value="TfoX_C"/>
</dbReference>
<accession>X7FDG2</accession>
<dbReference type="PATRIC" id="fig|1449351.3.peg.361"/>
<proteinExistence type="predicted"/>
<evidence type="ECO:0000313" key="3">
    <source>
        <dbReference type="Proteomes" id="UP000023430"/>
    </source>
</evidence>
<dbReference type="PANTHER" id="PTHR36121:SF1">
    <property type="entry name" value="PROTEIN SXY"/>
    <property type="match status" value="1"/>
</dbReference>
<dbReference type="Proteomes" id="UP000023430">
    <property type="component" value="Unassembled WGS sequence"/>
</dbReference>
<sequence>MVTPVTAIRGIGPAQERLLAAAGIDSAETLRRIGADEAYLRMLSVGARPHFIAYYALHMALQGRPWNDLKGAEKDEMRKAYDALLRRRPKSAGLPPPDLAAFMDRIGLRPPRRHG</sequence>